<proteinExistence type="predicted"/>
<protein>
    <submittedName>
        <fullName evidence="3">Uncharacterized protein</fullName>
    </submittedName>
</protein>
<reference evidence="2" key="1">
    <citation type="submission" date="2015-03" db="EMBL/GenBank/DDBJ databases">
        <title>Wuchereria bancrofti Genome Sequencing Papua New Guinea Strain.</title>
        <authorList>
            <person name="Small S.T."/>
            <person name="Serre D."/>
            <person name="Zimmerman P.A."/>
        </authorList>
    </citation>
    <scope>NUCLEOTIDE SEQUENCE [LARGE SCALE GENOMIC DNA]</scope>
    <source>
        <strain evidence="2">pt0022</strain>
    </source>
</reference>
<name>A0AAF5Q2B4_WUCBA</name>
<sequence>MNSIYYCFLFVILHVTSISTLPLITNDDYVADFTGIESTELAIAMTNVNETLLVMETINVTEPSKFISILENSKRSERNTENSETIDDSTSLSTIEEKEEYNFTTATSWNIVPLMMNVSEIKSFIDYEMIDETTTSLPIVESTKLEQQLASMSSSIASTIQPIQLPIDISDGKRVNCTQITTSCVNRKHGII</sequence>
<dbReference type="Proteomes" id="UP000093561">
    <property type="component" value="Unassembled WGS sequence"/>
</dbReference>
<evidence type="ECO:0000313" key="2">
    <source>
        <dbReference type="Proteomes" id="UP000093561"/>
    </source>
</evidence>
<keyword evidence="1" id="KW-0732">Signal</keyword>
<evidence type="ECO:0000256" key="1">
    <source>
        <dbReference type="SAM" id="SignalP"/>
    </source>
</evidence>
<feature type="chain" id="PRO_5042033298" evidence="1">
    <location>
        <begin position="21"/>
        <end position="192"/>
    </location>
</feature>
<evidence type="ECO:0000313" key="3">
    <source>
        <dbReference type="WBParaSite" id="mrna-Wban_09020"/>
    </source>
</evidence>
<reference evidence="2" key="2">
    <citation type="journal article" date="2016" name="Mol. Ecol.">
        <title>Population genomics of the filarial nematode parasite Wuchereria bancrofti from mosquitoes.</title>
        <authorList>
            <person name="Small S.T."/>
            <person name="Reimer L.J."/>
            <person name="Tisch D.J."/>
            <person name="King C.L."/>
            <person name="Christensen B.M."/>
            <person name="Siba P.M."/>
            <person name="Kazura J.W."/>
            <person name="Serre D."/>
            <person name="Zimmerman P.A."/>
        </authorList>
    </citation>
    <scope>NUCLEOTIDE SEQUENCE</scope>
    <source>
        <strain evidence="2">pt0022</strain>
    </source>
</reference>
<dbReference type="AlphaFoldDB" id="A0AAF5Q2B4"/>
<dbReference type="WBParaSite" id="mrna-Wban_09020">
    <property type="protein sequence ID" value="mrna-Wban_09020"/>
    <property type="gene ID" value="Wban_09020"/>
</dbReference>
<organism evidence="2 3">
    <name type="scientific">Wuchereria bancrofti</name>
    <dbReference type="NCBI Taxonomy" id="6293"/>
    <lineage>
        <taxon>Eukaryota</taxon>
        <taxon>Metazoa</taxon>
        <taxon>Ecdysozoa</taxon>
        <taxon>Nematoda</taxon>
        <taxon>Chromadorea</taxon>
        <taxon>Rhabditida</taxon>
        <taxon>Spirurina</taxon>
        <taxon>Spiruromorpha</taxon>
        <taxon>Filarioidea</taxon>
        <taxon>Onchocercidae</taxon>
        <taxon>Wuchereria</taxon>
    </lineage>
</organism>
<feature type="signal peptide" evidence="1">
    <location>
        <begin position="1"/>
        <end position="20"/>
    </location>
</feature>
<accession>A0AAF5Q2B4</accession>
<reference evidence="3" key="3">
    <citation type="submission" date="2024-02" db="UniProtKB">
        <authorList>
            <consortium name="WormBaseParasite"/>
        </authorList>
    </citation>
    <scope>IDENTIFICATION</scope>
    <source>
        <strain evidence="3">pt0022</strain>
    </source>
</reference>